<dbReference type="GO" id="GO:0006289">
    <property type="term" value="P:nucleotide-excision repair"/>
    <property type="evidence" value="ECO:0007669"/>
    <property type="project" value="TreeGrafter"/>
</dbReference>
<dbReference type="InterPro" id="IPR027417">
    <property type="entry name" value="P-loop_NTPase"/>
</dbReference>
<feature type="compositionally biased region" description="Low complexity" evidence="9">
    <location>
        <begin position="1211"/>
        <end position="1268"/>
    </location>
</feature>
<sequence>MQALRQGKNALLESPTGTGKTLALLCAALAYQRQQRIDIAAALKVEVETAALKAHRDKLAERTRTAAAAAAGSSGSGGGGSGGNGDGGSGDVGGDSAGSTCNAGSSTIIGGSSAGSCSSSSNFPVHLAYEEDVTFDNAPSRAAAVVTPETAASPVAPSDEPAAARDSDDDAFESPKKKKQKKQKRAAAAVPKGAVAEEPSGGITAGVHAGVGGKEVAKGVVSVATAAPEGDKAAVADGSKAGGVQGGAGGVDGGVGDAAAKEAASAAPVLKLKRQKVPTIIFASRTHSQLGQVIGELRSCSGFLNHVAAGFHINPPTSTSTSAHGGAQLAALLPGPFRMTLLSSRAHSCIDKRATSLASGVDEGCRTALRERTCARKHRTAALRSQLPQVWDIEEAVEAGGAANGCPYFAAKEALVDAQLVLCPYNYVVDPTLRRIMNINLADSIILFDEAHNLADFCRSAASLRLPESALADAVMEMSRLCASALISGAARAAYVLLHNALSAIGGWLTDAAKELRPYEFETEARTWSGEQALGILGHRAGITAESAEQLESALQLISAEQEQDAAGDMAAAAAAAGGGGDAQQSKLSAPALNVVSGVITAARFMLGKESTNAAHYKMAVIRERDRSGGGGGDGGRRGVRRGRGSKEGSGGGSSGGGSGGGGGRMVMYWCLWCLSASVCFEEIAEQARSVVLTSGTLSPMDSFASELGVPFPIQLEAGHVIDVRQQCFVASVGACNGVSLKATFGNQGLAEYQDALGAALLNYARVVRGGVLVFFPSYGLLARVRERWELTGLLAQMQASKAVLEEPRAASDVEAVMRDFNVAVEGARKGGAVGGGAGGGGGGGGSWAERQAGKNGKVQGGGTGAILLAVCRGKVSEGIDFSDDYARLVIVVGIPYPSFKDLLVVAKKAYQNARHARDKAHLSGDAWYSQEAFRALNQAMGRCIRHRADFGAIILADPRFQFSGVQGGLSKWVRAQVQRFDAAEGVVEPLKRFFEAQAPLRALQPQTCKSDAGGGGGGASAKAAAAAAAAGAKTLFRSPTPGVRKRASPGTAEGERPPTRGGGQMTLAQSYARTPVAAAAEAAAAAAMCPAVSPVPQSALVVASPYAAASGGSARSSHGGDTIDLTLGADHPMTMRQGSGGGSGSGAATAHRAFAAAAAAAKPPAAAAAAAAPARKPISSGWVSVRPSGIKAGSAVLPGKLARPFVPVRPRQQAAVQPAQAVHEAQQAPQQHPYPMQHHQQQHSQQQQQHAQLVIQQQQQQQQHTPPETQHHVALGFNFEVAAPTQPFFSAPAAAPPPAAAAAASAYTSIFCASCRSMCADLTVLDGMHGGAAVVLPVRDRKSFFAALAARNWASGAPLAQQLQLAVQAHAAVQASLLSAMRPYEVLEVSASVALPAHIRPCSAEPGLQGPWQHWSVYDGVSFEPMFCYLCNPPQWVGCCFPAAGAGKSDMMEKMWFWGGAVTSSCVAASSGVGGESYLEVGAGGVAAPCSAAVARHAHAVAITKLR</sequence>
<dbReference type="InterPro" id="IPR006554">
    <property type="entry name" value="Helicase-like_DEXD_c2"/>
</dbReference>
<evidence type="ECO:0000256" key="4">
    <source>
        <dbReference type="ARBA" id="ARBA00022806"/>
    </source>
</evidence>
<dbReference type="Pfam" id="PF06733">
    <property type="entry name" value="DEAD_2"/>
    <property type="match status" value="1"/>
</dbReference>
<dbReference type="InterPro" id="IPR045028">
    <property type="entry name" value="DinG/Rad3-like"/>
</dbReference>
<dbReference type="EMBL" id="JAFCMP010000003">
    <property type="protein sequence ID" value="KAG5192615.1"/>
    <property type="molecule type" value="Genomic_DNA"/>
</dbReference>
<name>A0A835ZF85_9STRA</name>
<proteinExistence type="predicted"/>
<organism evidence="11 12">
    <name type="scientific">Tribonema minus</name>
    <dbReference type="NCBI Taxonomy" id="303371"/>
    <lineage>
        <taxon>Eukaryota</taxon>
        <taxon>Sar</taxon>
        <taxon>Stramenopiles</taxon>
        <taxon>Ochrophyta</taxon>
        <taxon>PX clade</taxon>
        <taxon>Xanthophyceae</taxon>
        <taxon>Tribonematales</taxon>
        <taxon>Tribonemataceae</taxon>
        <taxon>Tribonema</taxon>
    </lineage>
</organism>
<dbReference type="PROSITE" id="PS51193">
    <property type="entry name" value="HELICASE_ATP_BIND_2"/>
    <property type="match status" value="1"/>
</dbReference>
<feature type="region of interest" description="Disordered" evidence="9">
    <location>
        <begin position="63"/>
        <end position="91"/>
    </location>
</feature>
<accession>A0A835ZF85</accession>
<dbReference type="PANTHER" id="PTHR11472:SF47">
    <property type="entry name" value="FANCONI ANEMIA GROUP J PROTEIN"/>
    <property type="match status" value="1"/>
</dbReference>
<evidence type="ECO:0000256" key="2">
    <source>
        <dbReference type="ARBA" id="ARBA00022741"/>
    </source>
</evidence>
<keyword evidence="3" id="KW-0378">Hydrolase</keyword>
<keyword evidence="12" id="KW-1185">Reference proteome</keyword>
<dbReference type="GO" id="GO:0051536">
    <property type="term" value="F:iron-sulfur cluster binding"/>
    <property type="evidence" value="ECO:0007669"/>
    <property type="project" value="UniProtKB-KW"/>
</dbReference>
<reference evidence="11" key="1">
    <citation type="submission" date="2021-02" db="EMBL/GenBank/DDBJ databases">
        <title>First Annotated Genome of the Yellow-green Alga Tribonema minus.</title>
        <authorList>
            <person name="Mahan K.M."/>
        </authorList>
    </citation>
    <scope>NUCLEOTIDE SEQUENCE</scope>
    <source>
        <strain evidence="11">UTEX B ZZ1240</strain>
    </source>
</reference>
<dbReference type="SMART" id="SM00488">
    <property type="entry name" value="DEXDc2"/>
    <property type="match status" value="1"/>
</dbReference>
<dbReference type="GO" id="GO:0005524">
    <property type="term" value="F:ATP binding"/>
    <property type="evidence" value="ECO:0007669"/>
    <property type="project" value="UniProtKB-KW"/>
</dbReference>
<keyword evidence="5" id="KW-0067">ATP-binding</keyword>
<keyword evidence="8" id="KW-0413">Isomerase</keyword>
<comment type="caution">
    <text evidence="11">The sequence shown here is derived from an EMBL/GenBank/DDBJ whole genome shotgun (WGS) entry which is preliminary data.</text>
</comment>
<feature type="region of interest" description="Disordered" evidence="9">
    <location>
        <begin position="1038"/>
        <end position="1066"/>
    </location>
</feature>
<feature type="compositionally biased region" description="Basic residues" evidence="9">
    <location>
        <begin position="176"/>
        <end position="185"/>
    </location>
</feature>
<evidence type="ECO:0000256" key="8">
    <source>
        <dbReference type="ARBA" id="ARBA00023235"/>
    </source>
</evidence>
<feature type="region of interest" description="Disordered" evidence="9">
    <location>
        <begin position="625"/>
        <end position="660"/>
    </location>
</feature>
<gene>
    <name evidence="11" type="ORF">JKP88DRAFT_351787</name>
</gene>
<evidence type="ECO:0000256" key="5">
    <source>
        <dbReference type="ARBA" id="ARBA00022840"/>
    </source>
</evidence>
<dbReference type="SUPFAM" id="SSF52540">
    <property type="entry name" value="P-loop containing nucleoside triphosphate hydrolases"/>
    <property type="match status" value="1"/>
</dbReference>
<dbReference type="Pfam" id="PF13307">
    <property type="entry name" value="Helicase_C_2"/>
    <property type="match status" value="1"/>
</dbReference>
<feature type="compositionally biased region" description="Low complexity" evidence="9">
    <location>
        <begin position="186"/>
        <end position="199"/>
    </location>
</feature>
<dbReference type="InterPro" id="IPR014013">
    <property type="entry name" value="Helic_SF1/SF2_ATP-bd_DinG/Rad3"/>
</dbReference>
<feature type="compositionally biased region" description="Gly residues" evidence="9">
    <location>
        <begin position="74"/>
        <end position="91"/>
    </location>
</feature>
<evidence type="ECO:0000313" key="11">
    <source>
        <dbReference type="EMBL" id="KAG5192615.1"/>
    </source>
</evidence>
<dbReference type="Gene3D" id="3.40.50.300">
    <property type="entry name" value="P-loop containing nucleotide triphosphate hydrolases"/>
    <property type="match status" value="3"/>
</dbReference>
<dbReference type="Proteomes" id="UP000664859">
    <property type="component" value="Unassembled WGS sequence"/>
</dbReference>
<protein>
    <submittedName>
        <fullName evidence="11">Helicase C-terminal domain-containing protein</fullName>
    </submittedName>
</protein>
<evidence type="ECO:0000256" key="3">
    <source>
        <dbReference type="ARBA" id="ARBA00022801"/>
    </source>
</evidence>
<keyword evidence="4 11" id="KW-0347">Helicase</keyword>
<dbReference type="GO" id="GO:0005634">
    <property type="term" value="C:nucleus"/>
    <property type="evidence" value="ECO:0007669"/>
    <property type="project" value="TreeGrafter"/>
</dbReference>
<dbReference type="GO" id="GO:0003677">
    <property type="term" value="F:DNA binding"/>
    <property type="evidence" value="ECO:0007669"/>
    <property type="project" value="InterPro"/>
</dbReference>
<evidence type="ECO:0000256" key="9">
    <source>
        <dbReference type="SAM" id="MobiDB-lite"/>
    </source>
</evidence>
<dbReference type="GO" id="GO:0016818">
    <property type="term" value="F:hydrolase activity, acting on acid anhydrides, in phosphorus-containing anhydrides"/>
    <property type="evidence" value="ECO:0007669"/>
    <property type="project" value="InterPro"/>
</dbReference>
<dbReference type="SMART" id="SM00491">
    <property type="entry name" value="HELICc2"/>
    <property type="match status" value="1"/>
</dbReference>
<dbReference type="CDD" id="cd18788">
    <property type="entry name" value="SF2_C_XPD"/>
    <property type="match status" value="1"/>
</dbReference>
<evidence type="ECO:0000256" key="7">
    <source>
        <dbReference type="ARBA" id="ARBA00023014"/>
    </source>
</evidence>
<dbReference type="InterPro" id="IPR006555">
    <property type="entry name" value="ATP-dep_Helicase_C"/>
</dbReference>
<keyword evidence="1" id="KW-0479">Metal-binding</keyword>
<evidence type="ECO:0000256" key="1">
    <source>
        <dbReference type="ARBA" id="ARBA00022723"/>
    </source>
</evidence>
<dbReference type="GO" id="GO:0003678">
    <property type="term" value="F:DNA helicase activity"/>
    <property type="evidence" value="ECO:0007669"/>
    <property type="project" value="InterPro"/>
</dbReference>
<keyword evidence="6" id="KW-0408">Iron</keyword>
<dbReference type="InterPro" id="IPR010614">
    <property type="entry name" value="RAD3-like_helicase_DEAD"/>
</dbReference>
<keyword evidence="7" id="KW-0411">Iron-sulfur</keyword>
<feature type="region of interest" description="Disordered" evidence="9">
    <location>
        <begin position="1210"/>
        <end position="1270"/>
    </location>
</feature>
<evidence type="ECO:0000259" key="10">
    <source>
        <dbReference type="PROSITE" id="PS51193"/>
    </source>
</evidence>
<dbReference type="GO" id="GO:1990918">
    <property type="term" value="P:double-strand break repair involved in meiotic recombination"/>
    <property type="evidence" value="ECO:0007669"/>
    <property type="project" value="TreeGrafter"/>
</dbReference>
<feature type="region of interest" description="Disordered" evidence="9">
    <location>
        <begin position="145"/>
        <end position="203"/>
    </location>
</feature>
<evidence type="ECO:0000313" key="12">
    <source>
        <dbReference type="Proteomes" id="UP000664859"/>
    </source>
</evidence>
<feature type="domain" description="Helicase ATP-binding" evidence="10">
    <location>
        <begin position="1"/>
        <end position="503"/>
    </location>
</feature>
<dbReference type="OrthoDB" id="267079at2759"/>
<evidence type="ECO:0000256" key="6">
    <source>
        <dbReference type="ARBA" id="ARBA00023004"/>
    </source>
</evidence>
<keyword evidence="2" id="KW-0547">Nucleotide-binding</keyword>
<dbReference type="GO" id="GO:0046872">
    <property type="term" value="F:metal ion binding"/>
    <property type="evidence" value="ECO:0007669"/>
    <property type="project" value="UniProtKB-KW"/>
</dbReference>
<dbReference type="PANTHER" id="PTHR11472">
    <property type="entry name" value="DNA REPAIR DEAD HELICASE RAD3/XP-D SUBFAMILY MEMBER"/>
    <property type="match status" value="1"/>
</dbReference>
<feature type="compositionally biased region" description="Gly residues" evidence="9">
    <location>
        <begin position="648"/>
        <end position="660"/>
    </location>
</feature>